<reference evidence="7" key="1">
    <citation type="journal article" date="2019" name="Int. J. Syst. Evol. Microbiol.">
        <title>The Global Catalogue of Microorganisms (GCM) 10K type strain sequencing project: providing services to taxonomists for standard genome sequencing and annotation.</title>
        <authorList>
            <consortium name="The Broad Institute Genomics Platform"/>
            <consortium name="The Broad Institute Genome Sequencing Center for Infectious Disease"/>
            <person name="Wu L."/>
            <person name="Ma J."/>
        </authorList>
    </citation>
    <scope>NUCLEOTIDE SEQUENCE [LARGE SCALE GENOMIC DNA]</scope>
    <source>
        <strain evidence="7">CGMCC 4.7152</strain>
    </source>
</reference>
<dbReference type="GO" id="GO:0051213">
    <property type="term" value="F:dioxygenase activity"/>
    <property type="evidence" value="ECO:0007669"/>
    <property type="project" value="UniProtKB-KW"/>
</dbReference>
<dbReference type="Gene3D" id="3.60.130.10">
    <property type="entry name" value="Clavaminate synthase-like"/>
    <property type="match status" value="1"/>
</dbReference>
<dbReference type="InterPro" id="IPR042098">
    <property type="entry name" value="TauD-like_sf"/>
</dbReference>
<evidence type="ECO:0000313" key="6">
    <source>
        <dbReference type="EMBL" id="MFC5005364.1"/>
    </source>
</evidence>
<name>A0ABV9WCZ0_9ACTN</name>
<dbReference type="RefSeq" id="WP_380126002.1">
    <property type="nucleotide sequence ID" value="NZ_JBHSIU010000071.1"/>
</dbReference>
<evidence type="ECO:0000256" key="2">
    <source>
        <dbReference type="ARBA" id="ARBA00023002"/>
    </source>
</evidence>
<evidence type="ECO:0000259" key="5">
    <source>
        <dbReference type="Pfam" id="PF02668"/>
    </source>
</evidence>
<dbReference type="SUPFAM" id="SSF51197">
    <property type="entry name" value="Clavaminate synthase-like"/>
    <property type="match status" value="1"/>
</dbReference>
<keyword evidence="3" id="KW-0408">Iron</keyword>
<keyword evidence="6" id="KW-0223">Dioxygenase</keyword>
<proteinExistence type="predicted"/>
<dbReference type="Pfam" id="PF02668">
    <property type="entry name" value="TauD"/>
    <property type="match status" value="1"/>
</dbReference>
<keyword evidence="2" id="KW-0560">Oxidoreductase</keyword>
<organism evidence="6 7">
    <name type="scientific">Dactylosporangium cerinum</name>
    <dbReference type="NCBI Taxonomy" id="1434730"/>
    <lineage>
        <taxon>Bacteria</taxon>
        <taxon>Bacillati</taxon>
        <taxon>Actinomycetota</taxon>
        <taxon>Actinomycetes</taxon>
        <taxon>Micromonosporales</taxon>
        <taxon>Micromonosporaceae</taxon>
        <taxon>Dactylosporangium</taxon>
    </lineage>
</organism>
<dbReference type="InterPro" id="IPR003819">
    <property type="entry name" value="TauD/TfdA-like"/>
</dbReference>
<evidence type="ECO:0000313" key="7">
    <source>
        <dbReference type="Proteomes" id="UP001595912"/>
    </source>
</evidence>
<keyword evidence="7" id="KW-1185">Reference proteome</keyword>
<dbReference type="EMBL" id="JBHSIU010000071">
    <property type="protein sequence ID" value="MFC5005364.1"/>
    <property type="molecule type" value="Genomic_DNA"/>
</dbReference>
<evidence type="ECO:0000256" key="4">
    <source>
        <dbReference type="ARBA" id="ARBA00023194"/>
    </source>
</evidence>
<dbReference type="PANTHER" id="PTHR10696">
    <property type="entry name" value="GAMMA-BUTYROBETAINE HYDROXYLASE-RELATED"/>
    <property type="match status" value="1"/>
</dbReference>
<accession>A0ABV9WCZ0</accession>
<gene>
    <name evidence="6" type="ORF">ACFPIJ_46980</name>
</gene>
<dbReference type="InterPro" id="IPR050411">
    <property type="entry name" value="AlphaKG_dependent_hydroxylases"/>
</dbReference>
<feature type="domain" description="TauD/TfdA-like" evidence="5">
    <location>
        <begin position="11"/>
        <end position="227"/>
    </location>
</feature>
<comment type="cofactor">
    <cofactor evidence="1">
        <name>Fe(2+)</name>
        <dbReference type="ChEBI" id="CHEBI:29033"/>
    </cofactor>
</comment>
<evidence type="ECO:0000256" key="1">
    <source>
        <dbReference type="ARBA" id="ARBA00001954"/>
    </source>
</evidence>
<dbReference type="PANTHER" id="PTHR10696:SF56">
    <property type="entry name" value="TAUD_TFDA-LIKE DOMAIN-CONTAINING PROTEIN"/>
    <property type="match status" value="1"/>
</dbReference>
<dbReference type="Proteomes" id="UP001595912">
    <property type="component" value="Unassembled WGS sequence"/>
</dbReference>
<keyword evidence="4" id="KW-0045">Antibiotic biosynthesis</keyword>
<evidence type="ECO:0000256" key="3">
    <source>
        <dbReference type="ARBA" id="ARBA00023004"/>
    </source>
</evidence>
<protein>
    <submittedName>
        <fullName evidence="6">TauD/TfdA family dioxygenase</fullName>
    </submittedName>
</protein>
<sequence>MITHRQLDPGDPATIDQLMTVVADEGAAAFDGVAGRPGLLRFAQSALTVYRHRDSDTDGVTMIHDRGAPAERAGNLGFGHRQLSLHTESSARQHPPALMVLYCASAASAGGACQLLDGAELVRELAQHDPELLALLCAPRSVLFGGAAGHLGSVLTVADTRMSIRLRLDELAQFSPVLAHRLPDLRKVLTDLMITIRLRPGSGYALSNTRWLHGRSAFTGDRIMYRLLGEPHDRFSISAGFPSPVPAARVS</sequence>
<comment type="caution">
    <text evidence="6">The sequence shown here is derived from an EMBL/GenBank/DDBJ whole genome shotgun (WGS) entry which is preliminary data.</text>
</comment>